<dbReference type="Proteomes" id="UP000198131">
    <property type="component" value="Unassembled WGS sequence"/>
</dbReference>
<feature type="compositionally biased region" description="Low complexity" evidence="1">
    <location>
        <begin position="55"/>
        <end position="67"/>
    </location>
</feature>
<gene>
    <name evidence="3" type="ORF">SAMN06265337_3352</name>
</gene>
<feature type="transmembrane region" description="Helical" evidence="2">
    <location>
        <begin position="145"/>
        <end position="178"/>
    </location>
</feature>
<evidence type="ECO:0000313" key="4">
    <source>
        <dbReference type="Proteomes" id="UP000198131"/>
    </source>
</evidence>
<keyword evidence="2" id="KW-0812">Transmembrane</keyword>
<dbReference type="AlphaFoldDB" id="A0A212UE42"/>
<evidence type="ECO:0000256" key="2">
    <source>
        <dbReference type="SAM" id="Phobius"/>
    </source>
</evidence>
<sequence length="198" mass="21249">MPLRLPYFYRLHRQTLSVFLLVASALFSGCRSEQVAFQFRPAAGAEQLTAPINRPTPAAGLAGPATPEANSQQPEVAYAPAATPKLIRNHQAKAQVSATTKPALSVRKVTYRTLVRWQALRPKTGTASRPHTAQLRETGHLVMGIALVAAGVVAGVLLGGWLGLGVGAAVVILGYYFLGLAFGGKHAWQEVFQEFFNM</sequence>
<protein>
    <submittedName>
        <fullName evidence="3">Uncharacterized protein</fullName>
    </submittedName>
</protein>
<keyword evidence="2" id="KW-0472">Membrane</keyword>
<proteinExistence type="predicted"/>
<feature type="region of interest" description="Disordered" evidence="1">
    <location>
        <begin position="52"/>
        <end position="74"/>
    </location>
</feature>
<evidence type="ECO:0000256" key="1">
    <source>
        <dbReference type="SAM" id="MobiDB-lite"/>
    </source>
</evidence>
<keyword evidence="4" id="KW-1185">Reference proteome</keyword>
<accession>A0A212UE42</accession>
<reference evidence="4" key="1">
    <citation type="submission" date="2017-06" db="EMBL/GenBank/DDBJ databases">
        <authorList>
            <person name="Varghese N."/>
            <person name="Submissions S."/>
        </authorList>
    </citation>
    <scope>NUCLEOTIDE SEQUENCE [LARGE SCALE GENOMIC DNA]</scope>
    <source>
        <strain evidence="4">DSM 11116</strain>
    </source>
</reference>
<organism evidence="3 4">
    <name type="scientific">Hymenobacter gelipurpurascens</name>
    <dbReference type="NCBI Taxonomy" id="89968"/>
    <lineage>
        <taxon>Bacteria</taxon>
        <taxon>Pseudomonadati</taxon>
        <taxon>Bacteroidota</taxon>
        <taxon>Cytophagia</taxon>
        <taxon>Cytophagales</taxon>
        <taxon>Hymenobacteraceae</taxon>
        <taxon>Hymenobacter</taxon>
    </lineage>
</organism>
<dbReference type="PROSITE" id="PS51257">
    <property type="entry name" value="PROKAR_LIPOPROTEIN"/>
    <property type="match status" value="1"/>
</dbReference>
<evidence type="ECO:0000313" key="3">
    <source>
        <dbReference type="EMBL" id="SNC76371.1"/>
    </source>
</evidence>
<keyword evidence="2" id="KW-1133">Transmembrane helix</keyword>
<name>A0A212UE42_9BACT</name>
<dbReference type="EMBL" id="FYEW01000002">
    <property type="protein sequence ID" value="SNC76371.1"/>
    <property type="molecule type" value="Genomic_DNA"/>
</dbReference>